<dbReference type="Proteomes" id="UP000789570">
    <property type="component" value="Unassembled WGS sequence"/>
</dbReference>
<evidence type="ECO:0000256" key="1">
    <source>
        <dbReference type="SAM" id="MobiDB-lite"/>
    </source>
</evidence>
<accession>A0A9N9IJ22</accession>
<keyword evidence="3" id="KW-1185">Reference proteome</keyword>
<dbReference type="AlphaFoldDB" id="A0A9N9IJ22"/>
<evidence type="ECO:0000313" key="3">
    <source>
        <dbReference type="Proteomes" id="UP000789570"/>
    </source>
</evidence>
<evidence type="ECO:0000313" key="2">
    <source>
        <dbReference type="EMBL" id="CAG8735497.1"/>
    </source>
</evidence>
<feature type="region of interest" description="Disordered" evidence="1">
    <location>
        <begin position="118"/>
        <end position="157"/>
    </location>
</feature>
<feature type="compositionally biased region" description="Low complexity" evidence="1">
    <location>
        <begin position="137"/>
        <end position="153"/>
    </location>
</feature>
<comment type="caution">
    <text evidence="2">The sequence shown here is derived from an EMBL/GenBank/DDBJ whole genome shotgun (WGS) entry which is preliminary data.</text>
</comment>
<reference evidence="2" key="1">
    <citation type="submission" date="2021-06" db="EMBL/GenBank/DDBJ databases">
        <authorList>
            <person name="Kallberg Y."/>
            <person name="Tangrot J."/>
            <person name="Rosling A."/>
        </authorList>
    </citation>
    <scope>NUCLEOTIDE SEQUENCE</scope>
    <source>
        <strain evidence="2">UK204</strain>
    </source>
</reference>
<dbReference type="EMBL" id="CAJVPQ010013347">
    <property type="protein sequence ID" value="CAG8735497.1"/>
    <property type="molecule type" value="Genomic_DNA"/>
</dbReference>
<proteinExistence type="predicted"/>
<sequence length="186" mass="20837">MERDQNDTIIASFQGSNESSPGITLSVAMRQYNEEKNDTYAPDYEQNILFKYINDDDKTLQKMSFFNNTNELERGGTPSRIPRKVTFNTSNYRSNPSTTFSFTTANWQPVNNHWLRSNSSDRENNTMGHQNVTTKGTSQSTISVSSSQPSNNINTSQPILTPQPVIVLVGGNNDNAYLQVIQELAG</sequence>
<feature type="compositionally biased region" description="Polar residues" evidence="1">
    <location>
        <begin position="125"/>
        <end position="136"/>
    </location>
</feature>
<protein>
    <submittedName>
        <fullName evidence="2">5793_t:CDS:1</fullName>
    </submittedName>
</protein>
<gene>
    <name evidence="2" type="ORF">FCALED_LOCUS15274</name>
</gene>
<name>A0A9N9IJ22_9GLOM</name>
<organism evidence="2 3">
    <name type="scientific">Funneliformis caledonium</name>
    <dbReference type="NCBI Taxonomy" id="1117310"/>
    <lineage>
        <taxon>Eukaryota</taxon>
        <taxon>Fungi</taxon>
        <taxon>Fungi incertae sedis</taxon>
        <taxon>Mucoromycota</taxon>
        <taxon>Glomeromycotina</taxon>
        <taxon>Glomeromycetes</taxon>
        <taxon>Glomerales</taxon>
        <taxon>Glomeraceae</taxon>
        <taxon>Funneliformis</taxon>
    </lineage>
</organism>